<dbReference type="InterPro" id="IPR006600">
    <property type="entry name" value="HTH_CenpB_DNA-bd_dom"/>
</dbReference>
<dbReference type="Pfam" id="PF04218">
    <property type="entry name" value="CENP-B_N"/>
    <property type="match status" value="1"/>
</dbReference>
<sequence>MSPDLRGGQLDNPSAWYNGGQRPASVVAGPIHLRQRARVSTAMRKEIALYKRGHPDASQKAIAGSFGVCQATVSRILKMKDKWADPGTIASERYCRYSFSRLFEIEDEMRRWVDRRALAQKLITDKDIRNEATRISEECEITFKASKTWLRNFKLRHGIAMGMVFANGTKHERSAAFGKAGPDPYATSRMAADILSKYPERLEALHDPTYVPPDISRLCTEVVVHDVVDLAELSAMISRTPTPEPDAYVTALGNSERCGEGANVGDGEQKPAAENEHQ</sequence>
<feature type="compositionally biased region" description="Basic and acidic residues" evidence="3">
    <location>
        <begin position="267"/>
        <end position="278"/>
    </location>
</feature>
<reference evidence="5" key="1">
    <citation type="submission" date="2020-11" db="EMBL/GenBank/DDBJ databases">
        <authorList>
            <person name="Koelle M."/>
            <person name="Horta M.A.C."/>
            <person name="Nowrousian M."/>
            <person name="Ohm R.A."/>
            <person name="Benz P."/>
            <person name="Pilgard A."/>
        </authorList>
    </citation>
    <scope>NUCLEOTIDE SEQUENCE</scope>
    <source>
        <strain evidence="5">FPRL280</strain>
    </source>
</reference>
<evidence type="ECO:0000313" key="5">
    <source>
        <dbReference type="EMBL" id="KAF9806759.1"/>
    </source>
</evidence>
<dbReference type="PROSITE" id="PS51253">
    <property type="entry name" value="HTH_CENPB"/>
    <property type="match status" value="1"/>
</dbReference>
<dbReference type="Pfam" id="PF03221">
    <property type="entry name" value="HTH_Tnp_Tc5"/>
    <property type="match status" value="1"/>
</dbReference>
<dbReference type="GO" id="GO:0003677">
    <property type="term" value="F:DNA binding"/>
    <property type="evidence" value="ECO:0007669"/>
    <property type="project" value="UniProtKB-KW"/>
</dbReference>
<gene>
    <name evidence="5" type="ORF">IEO21_08552</name>
</gene>
<comment type="caution">
    <text evidence="5">The sequence shown here is derived from an EMBL/GenBank/DDBJ whole genome shotgun (WGS) entry which is preliminary data.</text>
</comment>
<evidence type="ECO:0000256" key="3">
    <source>
        <dbReference type="SAM" id="MobiDB-lite"/>
    </source>
</evidence>
<evidence type="ECO:0000256" key="2">
    <source>
        <dbReference type="ARBA" id="ARBA00023242"/>
    </source>
</evidence>
<evidence type="ECO:0000259" key="4">
    <source>
        <dbReference type="PROSITE" id="PS51253"/>
    </source>
</evidence>
<accession>A0A8H7NW47</accession>
<protein>
    <recommendedName>
        <fullName evidence="4">HTH CENPB-type domain-containing protein</fullName>
    </recommendedName>
</protein>
<proteinExistence type="predicted"/>
<dbReference type="InterPro" id="IPR007889">
    <property type="entry name" value="HTH_Psq"/>
</dbReference>
<dbReference type="SMART" id="SM00674">
    <property type="entry name" value="CENPB"/>
    <property type="match status" value="1"/>
</dbReference>
<dbReference type="SUPFAM" id="SSF46689">
    <property type="entry name" value="Homeodomain-like"/>
    <property type="match status" value="1"/>
</dbReference>
<reference evidence="5" key="2">
    <citation type="journal article" name="Front. Microbiol.">
        <title>Degradative Capacity of Two Strains of Rhodonia placenta: From Phenotype to Genotype.</title>
        <authorList>
            <person name="Kolle M."/>
            <person name="Horta M.A.C."/>
            <person name="Nowrousian M."/>
            <person name="Ohm R.A."/>
            <person name="Benz J.P."/>
            <person name="Pilgard A."/>
        </authorList>
    </citation>
    <scope>NUCLEOTIDE SEQUENCE</scope>
    <source>
        <strain evidence="5">FPRL280</strain>
    </source>
</reference>
<dbReference type="EMBL" id="JADOXO010000314">
    <property type="protein sequence ID" value="KAF9806759.1"/>
    <property type="molecule type" value="Genomic_DNA"/>
</dbReference>
<feature type="region of interest" description="Disordered" evidence="3">
    <location>
        <begin position="252"/>
        <end position="278"/>
    </location>
</feature>
<organism evidence="5 6">
    <name type="scientific">Rhodonia placenta</name>
    <dbReference type="NCBI Taxonomy" id="104341"/>
    <lineage>
        <taxon>Eukaryota</taxon>
        <taxon>Fungi</taxon>
        <taxon>Dikarya</taxon>
        <taxon>Basidiomycota</taxon>
        <taxon>Agaricomycotina</taxon>
        <taxon>Agaricomycetes</taxon>
        <taxon>Polyporales</taxon>
        <taxon>Adustoporiaceae</taxon>
        <taxon>Rhodonia</taxon>
    </lineage>
</organism>
<dbReference type="InterPro" id="IPR009057">
    <property type="entry name" value="Homeodomain-like_sf"/>
</dbReference>
<evidence type="ECO:0000313" key="6">
    <source>
        <dbReference type="Proteomes" id="UP000639403"/>
    </source>
</evidence>
<name>A0A8H7NW47_9APHY</name>
<feature type="domain" description="HTH CENPB-type" evidence="4">
    <location>
        <begin position="93"/>
        <end position="163"/>
    </location>
</feature>
<evidence type="ECO:0000256" key="1">
    <source>
        <dbReference type="ARBA" id="ARBA00023125"/>
    </source>
</evidence>
<dbReference type="AlphaFoldDB" id="A0A8H7NW47"/>
<dbReference type="Gene3D" id="1.10.10.60">
    <property type="entry name" value="Homeodomain-like"/>
    <property type="match status" value="2"/>
</dbReference>
<dbReference type="Proteomes" id="UP000639403">
    <property type="component" value="Unassembled WGS sequence"/>
</dbReference>
<keyword evidence="2" id="KW-0539">Nucleus</keyword>
<keyword evidence="1" id="KW-0238">DNA-binding</keyword>